<reference evidence="3 4" key="1">
    <citation type="submission" date="2020-10" db="EMBL/GenBank/DDBJ databases">
        <title>Identification of Nocardia species via Next-generation sequencing and recognition of intraspecies genetic diversity.</title>
        <authorList>
            <person name="Li P."/>
            <person name="Li P."/>
            <person name="Lu B."/>
        </authorList>
    </citation>
    <scope>NUCLEOTIDE SEQUENCE [LARGE SCALE GENOMIC DNA]</scope>
    <source>
        <strain evidence="3 4">BJ06-0157</strain>
    </source>
</reference>
<keyword evidence="2" id="KW-0472">Membrane</keyword>
<dbReference type="RefSeq" id="WP_195132730.1">
    <property type="nucleotide sequence ID" value="NZ_JADLQX010000028.1"/>
</dbReference>
<keyword evidence="2" id="KW-0812">Transmembrane</keyword>
<comment type="caution">
    <text evidence="3">The sequence shown here is derived from an EMBL/GenBank/DDBJ whole genome shotgun (WGS) entry which is preliminary data.</text>
</comment>
<evidence type="ECO:0000313" key="3">
    <source>
        <dbReference type="EMBL" id="MBF6301513.1"/>
    </source>
</evidence>
<gene>
    <name evidence="3" type="ORF">IU459_28830</name>
</gene>
<accession>A0ABS0D336</accession>
<dbReference type="Proteomes" id="UP000702209">
    <property type="component" value="Unassembled WGS sequence"/>
</dbReference>
<sequence>MKVEDVLASAKDAMTVQRVYAEPVEQDGTTLIAAAAVSGGGGGGGGSDKDGQEGSGVGFGLGAKPVGVYVLRDGRVSWQPAIDVNRLITVVGVVAVTALLVGARIAKRVVR</sequence>
<organism evidence="3 4">
    <name type="scientific">Nocardia amamiensis</name>
    <dbReference type="NCBI Taxonomy" id="404578"/>
    <lineage>
        <taxon>Bacteria</taxon>
        <taxon>Bacillati</taxon>
        <taxon>Actinomycetota</taxon>
        <taxon>Actinomycetes</taxon>
        <taxon>Mycobacteriales</taxon>
        <taxon>Nocardiaceae</taxon>
        <taxon>Nocardia</taxon>
    </lineage>
</organism>
<keyword evidence="2" id="KW-1133">Transmembrane helix</keyword>
<feature type="transmembrane region" description="Helical" evidence="2">
    <location>
        <begin position="87"/>
        <end position="106"/>
    </location>
</feature>
<protein>
    <submittedName>
        <fullName evidence="3">Sporulation protein</fullName>
    </submittedName>
</protein>
<evidence type="ECO:0000256" key="2">
    <source>
        <dbReference type="SAM" id="Phobius"/>
    </source>
</evidence>
<evidence type="ECO:0000313" key="4">
    <source>
        <dbReference type="Proteomes" id="UP000702209"/>
    </source>
</evidence>
<dbReference type="Pfam" id="PF09579">
    <property type="entry name" value="Spore_YtfJ"/>
    <property type="match status" value="1"/>
</dbReference>
<keyword evidence="4" id="KW-1185">Reference proteome</keyword>
<name>A0ABS0D336_9NOCA</name>
<dbReference type="InterPro" id="IPR014229">
    <property type="entry name" value="Spore_YtfJ"/>
</dbReference>
<proteinExistence type="predicted"/>
<feature type="region of interest" description="Disordered" evidence="1">
    <location>
        <begin position="39"/>
        <end position="58"/>
    </location>
</feature>
<dbReference type="EMBL" id="JADLQX010000028">
    <property type="protein sequence ID" value="MBF6301513.1"/>
    <property type="molecule type" value="Genomic_DNA"/>
</dbReference>
<evidence type="ECO:0000256" key="1">
    <source>
        <dbReference type="SAM" id="MobiDB-lite"/>
    </source>
</evidence>